<dbReference type="EMBL" id="BFAD01000002">
    <property type="protein sequence ID" value="GBE78881.1"/>
    <property type="molecule type" value="Genomic_DNA"/>
</dbReference>
<organism evidence="1 2">
    <name type="scientific">Sparassis crispa</name>
    <dbReference type="NCBI Taxonomy" id="139825"/>
    <lineage>
        <taxon>Eukaryota</taxon>
        <taxon>Fungi</taxon>
        <taxon>Dikarya</taxon>
        <taxon>Basidiomycota</taxon>
        <taxon>Agaricomycotina</taxon>
        <taxon>Agaricomycetes</taxon>
        <taxon>Polyporales</taxon>
        <taxon>Sparassidaceae</taxon>
        <taxon>Sparassis</taxon>
    </lineage>
</organism>
<dbReference type="Proteomes" id="UP000287166">
    <property type="component" value="Unassembled WGS sequence"/>
</dbReference>
<keyword evidence="2" id="KW-1185">Reference proteome</keyword>
<name>A0A401G9Q0_9APHY</name>
<evidence type="ECO:0000313" key="1">
    <source>
        <dbReference type="EMBL" id="GBE78881.1"/>
    </source>
</evidence>
<dbReference type="GeneID" id="38775798"/>
<dbReference type="RefSeq" id="XP_027609794.1">
    <property type="nucleotide sequence ID" value="XM_027753993.1"/>
</dbReference>
<reference evidence="1 2" key="1">
    <citation type="journal article" date="2018" name="Sci. Rep.">
        <title>Genome sequence of the cauliflower mushroom Sparassis crispa (Hanabiratake) and its association with beneficial usage.</title>
        <authorList>
            <person name="Kiyama R."/>
            <person name="Furutani Y."/>
            <person name="Kawaguchi K."/>
            <person name="Nakanishi T."/>
        </authorList>
    </citation>
    <scope>NUCLEOTIDE SEQUENCE [LARGE SCALE GENOMIC DNA]</scope>
</reference>
<protein>
    <submittedName>
        <fullName evidence="1">Uncharacterized protein</fullName>
    </submittedName>
</protein>
<dbReference type="AlphaFoldDB" id="A0A401G9Q0"/>
<evidence type="ECO:0000313" key="2">
    <source>
        <dbReference type="Proteomes" id="UP000287166"/>
    </source>
</evidence>
<accession>A0A401G9Q0</accession>
<sequence length="76" mass="8600">MVHRSSSRYLSRRENKKRLCASRDTAWNGEHQTQRKCPSKAPKFCMLLDEGCSAGQDVNVDTGPRSAVSFNNQISR</sequence>
<proteinExistence type="predicted"/>
<dbReference type="InParanoid" id="A0A401G9Q0"/>
<comment type="caution">
    <text evidence="1">The sequence shown here is derived from an EMBL/GenBank/DDBJ whole genome shotgun (WGS) entry which is preliminary data.</text>
</comment>
<gene>
    <name evidence="1" type="ORF">SCP_0200780</name>
</gene>